<dbReference type="Gene3D" id="3.40.50.1820">
    <property type="entry name" value="alpha/beta hydrolase"/>
    <property type="match status" value="1"/>
</dbReference>
<dbReference type="GeneID" id="92815845"/>
<organism evidence="4 5">
    <name type="scientific">Alistipes indistinctus YIT 12060</name>
    <dbReference type="NCBI Taxonomy" id="742725"/>
    <lineage>
        <taxon>Bacteria</taxon>
        <taxon>Pseudomonadati</taxon>
        <taxon>Bacteroidota</taxon>
        <taxon>Bacteroidia</taxon>
        <taxon>Bacteroidales</taxon>
        <taxon>Rikenellaceae</taxon>
        <taxon>Alistipes</taxon>
    </lineage>
</organism>
<keyword evidence="1" id="KW-0378">Hydrolase</keyword>
<protein>
    <recommendedName>
        <fullName evidence="3">BD-FAE-like domain-containing protein</fullName>
    </recommendedName>
</protein>
<dbReference type="eggNOG" id="COG1506">
    <property type="taxonomic scope" value="Bacteria"/>
</dbReference>
<dbReference type="GO" id="GO:0016787">
    <property type="term" value="F:hydrolase activity"/>
    <property type="evidence" value="ECO:0007669"/>
    <property type="project" value="UniProtKB-KW"/>
</dbReference>
<dbReference type="PATRIC" id="fig|742725.3.peg.1195"/>
<dbReference type="EMBL" id="ADLD01000011">
    <property type="protein sequence ID" value="EHB92265.1"/>
    <property type="molecule type" value="Genomic_DNA"/>
</dbReference>
<dbReference type="ESTHER" id="9bact-g5h870">
    <property type="family name" value="BD-FAE"/>
</dbReference>
<dbReference type="SUPFAM" id="SSF53474">
    <property type="entry name" value="alpha/beta-Hydrolases"/>
    <property type="match status" value="1"/>
</dbReference>
<dbReference type="AlphaFoldDB" id="G5H870"/>
<sequence length="321" mass="36501">MKPFPSRFLLLPAALLLYCTNLSHGAEPAVLSDSLSKQTILFAHRDTCDLRMDIYRTETAQTEQTAQPVMLFVFGGAFMKGERDKPYYIPYFRELAAQGITAVSIDYRLGLKDRKISVFKTKPADTAIRMAVEDLFSATDYLIRHAAALNIDTSCIMLSGSSAGAVTVLHADYTLCNRLPLSEMLPQDFRYKGVLSFAGAIFSHEGRPRYRATPAPTLFMHGDKDKVVPYNKIQLFSKGLFGSKSLARRFRKAGYPYAFFTMQGQTHDVALTGMYHPDEITWFVRRYVFEHHRWQMNAELDELDRLPREAYTKPYATDANK</sequence>
<comment type="caution">
    <text evidence="4">The sequence shown here is derived from an EMBL/GenBank/DDBJ whole genome shotgun (WGS) entry which is preliminary data.</text>
</comment>
<evidence type="ECO:0000313" key="5">
    <source>
        <dbReference type="Proteomes" id="UP000006008"/>
    </source>
</evidence>
<proteinExistence type="predicted"/>
<dbReference type="STRING" id="742725.HMPREF9450_01130"/>
<evidence type="ECO:0000256" key="1">
    <source>
        <dbReference type="ARBA" id="ARBA00022801"/>
    </source>
</evidence>
<name>G5H870_9BACT</name>
<evidence type="ECO:0000313" key="4">
    <source>
        <dbReference type="EMBL" id="EHB92265.1"/>
    </source>
</evidence>
<feature type="chain" id="PRO_5003477798" description="BD-FAE-like domain-containing protein" evidence="2">
    <location>
        <begin position="26"/>
        <end position="321"/>
    </location>
</feature>
<keyword evidence="5" id="KW-1185">Reference proteome</keyword>
<accession>G5H870</accession>
<feature type="signal peptide" evidence="2">
    <location>
        <begin position="1"/>
        <end position="25"/>
    </location>
</feature>
<keyword evidence="2" id="KW-0732">Signal</keyword>
<dbReference type="PANTHER" id="PTHR48081">
    <property type="entry name" value="AB HYDROLASE SUPERFAMILY PROTEIN C4A8.06C"/>
    <property type="match status" value="1"/>
</dbReference>
<reference evidence="4 5" key="1">
    <citation type="submission" date="2011-08" db="EMBL/GenBank/DDBJ databases">
        <title>The Genome Sequence of Alistipes indistinctus YIT 12060.</title>
        <authorList>
            <consortium name="The Broad Institute Genome Sequencing Platform"/>
            <person name="Earl A."/>
            <person name="Ward D."/>
            <person name="Feldgarden M."/>
            <person name="Gevers D."/>
            <person name="Morotomi M."/>
            <person name="Young S.K."/>
            <person name="Zeng Q."/>
            <person name="Gargeya S."/>
            <person name="Fitzgerald M."/>
            <person name="Haas B."/>
            <person name="Abouelleil A."/>
            <person name="Alvarado L."/>
            <person name="Arachchi H.M."/>
            <person name="Berlin A."/>
            <person name="Brown A."/>
            <person name="Chapman S.B."/>
            <person name="Chen Z."/>
            <person name="Dunbar C."/>
            <person name="Freedman E."/>
            <person name="Gearin G."/>
            <person name="Gellesch M."/>
            <person name="Goldberg J."/>
            <person name="Griggs A."/>
            <person name="Gujja S."/>
            <person name="Heiman D."/>
            <person name="Howarth C."/>
            <person name="Larson L."/>
            <person name="Lui A."/>
            <person name="MacDonald P.J.P."/>
            <person name="Montmayeur A."/>
            <person name="Murphy C."/>
            <person name="Neiman D."/>
            <person name="Pearson M."/>
            <person name="Priest M."/>
            <person name="Roberts A."/>
            <person name="Saif S."/>
            <person name="Shea T."/>
            <person name="Shenoy N."/>
            <person name="Sisk P."/>
            <person name="Stolte C."/>
            <person name="Sykes S."/>
            <person name="Wortman J."/>
            <person name="Nusbaum C."/>
            <person name="Birren B."/>
        </authorList>
    </citation>
    <scope>NUCLEOTIDE SEQUENCE [LARGE SCALE GENOMIC DNA]</scope>
    <source>
        <strain evidence="4 5">YIT 12060</strain>
    </source>
</reference>
<dbReference type="InterPro" id="IPR050300">
    <property type="entry name" value="GDXG_lipolytic_enzyme"/>
</dbReference>
<evidence type="ECO:0000259" key="3">
    <source>
        <dbReference type="Pfam" id="PF20434"/>
    </source>
</evidence>
<dbReference type="InterPro" id="IPR049492">
    <property type="entry name" value="BD-FAE-like_dom"/>
</dbReference>
<gene>
    <name evidence="4" type="ORF">HMPREF9450_01130</name>
</gene>
<dbReference type="PANTHER" id="PTHR48081:SF8">
    <property type="entry name" value="ALPHA_BETA HYDROLASE FOLD-3 DOMAIN-CONTAINING PROTEIN-RELATED"/>
    <property type="match status" value="1"/>
</dbReference>
<dbReference type="Pfam" id="PF20434">
    <property type="entry name" value="BD-FAE"/>
    <property type="match status" value="1"/>
</dbReference>
<dbReference type="InterPro" id="IPR029058">
    <property type="entry name" value="AB_hydrolase_fold"/>
</dbReference>
<dbReference type="Proteomes" id="UP000006008">
    <property type="component" value="Unassembled WGS sequence"/>
</dbReference>
<dbReference type="RefSeq" id="WP_009133936.1">
    <property type="nucleotide sequence ID" value="NZ_CP102250.1"/>
</dbReference>
<dbReference type="HOGENOM" id="CLU_075787_0_0_10"/>
<evidence type="ECO:0000256" key="2">
    <source>
        <dbReference type="SAM" id="SignalP"/>
    </source>
</evidence>
<feature type="domain" description="BD-FAE-like" evidence="3">
    <location>
        <begin position="52"/>
        <end position="166"/>
    </location>
</feature>